<sequence length="44" mass="5001">MMTYSLLACLLLGGCLFACLQRAGRTLLPQEIPLDKTQDDQRFR</sequence>
<organism evidence="1 2">
    <name type="scientific">Thalassolituus pacificus</name>
    <dbReference type="NCBI Taxonomy" id="2975440"/>
    <lineage>
        <taxon>Bacteria</taxon>
        <taxon>Pseudomonadati</taxon>
        <taxon>Pseudomonadota</taxon>
        <taxon>Gammaproteobacteria</taxon>
        <taxon>Oceanospirillales</taxon>
        <taxon>Oceanospirillaceae</taxon>
        <taxon>Thalassolituus</taxon>
    </lineage>
</organism>
<dbReference type="RefSeq" id="WP_260975091.1">
    <property type="nucleotide sequence ID" value="NZ_JAOANI010000012.1"/>
</dbReference>
<evidence type="ECO:0000313" key="1">
    <source>
        <dbReference type="EMBL" id="MCT7358171.1"/>
    </source>
</evidence>
<accession>A0A9X3AFX4</accession>
<name>A0A9X3AFX4_9GAMM</name>
<reference evidence="1" key="2">
    <citation type="submission" date="2022-08" db="EMBL/GenBank/DDBJ databases">
        <authorList>
            <person name="Dong C."/>
        </authorList>
    </citation>
    <scope>NUCLEOTIDE SEQUENCE</scope>
    <source>
        <strain evidence="1">59MF3M-4</strain>
    </source>
</reference>
<comment type="caution">
    <text evidence="1">The sequence shown here is derived from an EMBL/GenBank/DDBJ whole genome shotgun (WGS) entry which is preliminary data.</text>
</comment>
<dbReference type="EMBL" id="JAOANI010000012">
    <property type="protein sequence ID" value="MCT7358171.1"/>
    <property type="molecule type" value="Genomic_DNA"/>
</dbReference>
<reference evidence="1" key="1">
    <citation type="journal article" date="2022" name="Front. Microbiol.">
        <title>Genome-based taxonomic rearrangement of Oceanobacter-related bacteria including the description of Thalassolituus hydrocarbonoclasticus sp. nov. and Thalassolituus pacificus sp. nov. and emended description of the genus Thalassolituus.</title>
        <authorList>
            <person name="Dong C."/>
            <person name="Wei L."/>
            <person name="Wang J."/>
            <person name="Lai Q."/>
            <person name="Huang Z."/>
            <person name="Shao Z."/>
        </authorList>
    </citation>
    <scope>NUCLEOTIDE SEQUENCE</scope>
    <source>
        <strain evidence="1">59MF3M-4</strain>
    </source>
</reference>
<proteinExistence type="predicted"/>
<protein>
    <submittedName>
        <fullName evidence="1">Uncharacterized protein</fullName>
    </submittedName>
</protein>
<gene>
    <name evidence="1" type="ORF">NYR02_03935</name>
</gene>
<evidence type="ECO:0000313" key="2">
    <source>
        <dbReference type="Proteomes" id="UP001147830"/>
    </source>
</evidence>
<dbReference type="AlphaFoldDB" id="A0A9X3AFX4"/>
<keyword evidence="2" id="KW-1185">Reference proteome</keyword>
<dbReference type="Proteomes" id="UP001147830">
    <property type="component" value="Unassembled WGS sequence"/>
</dbReference>